<evidence type="ECO:0000313" key="2">
    <source>
        <dbReference type="Proteomes" id="UP000765509"/>
    </source>
</evidence>
<dbReference type="AlphaFoldDB" id="A0A9Q3CJN9"/>
<protein>
    <submittedName>
        <fullName evidence="1">Uncharacterized protein</fullName>
    </submittedName>
</protein>
<keyword evidence="2" id="KW-1185">Reference proteome</keyword>
<accession>A0A9Q3CJN9</accession>
<gene>
    <name evidence="1" type="ORF">O181_024863</name>
</gene>
<sequence>MHQPQRLTARATACHGKCISDGQINDGIAKEGGSQIKISEIITDIFDAIPELYEAMTDAKSHICDKNSTICNNLKTNNLSLSQLNETLICFQKVLRTIKTSNKDNSFCVKIDEKSAVIKELSEKYSKFNIDAIIETRIKQAISTIKEDNKRALDDISKSFTEVKTNIVALKKHFDTLREEILKQE</sequence>
<evidence type="ECO:0000313" key="1">
    <source>
        <dbReference type="EMBL" id="MBW0485148.1"/>
    </source>
</evidence>
<name>A0A9Q3CJN9_9BASI</name>
<proteinExistence type="predicted"/>
<reference evidence="1" key="1">
    <citation type="submission" date="2021-03" db="EMBL/GenBank/DDBJ databases">
        <title>Draft genome sequence of rust myrtle Austropuccinia psidii MF-1, a brazilian biotype.</title>
        <authorList>
            <person name="Quecine M.C."/>
            <person name="Pachon D.M.R."/>
            <person name="Bonatelli M.L."/>
            <person name="Correr F.H."/>
            <person name="Franceschini L.M."/>
            <person name="Leite T.F."/>
            <person name="Margarido G.R.A."/>
            <person name="Almeida C.A."/>
            <person name="Ferrarezi J.A."/>
            <person name="Labate C.A."/>
        </authorList>
    </citation>
    <scope>NUCLEOTIDE SEQUENCE</scope>
    <source>
        <strain evidence="1">MF-1</strain>
    </source>
</reference>
<dbReference type="EMBL" id="AVOT02008030">
    <property type="protein sequence ID" value="MBW0485148.1"/>
    <property type="molecule type" value="Genomic_DNA"/>
</dbReference>
<dbReference type="Proteomes" id="UP000765509">
    <property type="component" value="Unassembled WGS sequence"/>
</dbReference>
<comment type="caution">
    <text evidence="1">The sequence shown here is derived from an EMBL/GenBank/DDBJ whole genome shotgun (WGS) entry which is preliminary data.</text>
</comment>
<organism evidence="1 2">
    <name type="scientific">Austropuccinia psidii MF-1</name>
    <dbReference type="NCBI Taxonomy" id="1389203"/>
    <lineage>
        <taxon>Eukaryota</taxon>
        <taxon>Fungi</taxon>
        <taxon>Dikarya</taxon>
        <taxon>Basidiomycota</taxon>
        <taxon>Pucciniomycotina</taxon>
        <taxon>Pucciniomycetes</taxon>
        <taxon>Pucciniales</taxon>
        <taxon>Sphaerophragmiaceae</taxon>
        <taxon>Austropuccinia</taxon>
    </lineage>
</organism>